<evidence type="ECO:0000313" key="3">
    <source>
        <dbReference type="Proteomes" id="UP001066276"/>
    </source>
</evidence>
<feature type="region of interest" description="Disordered" evidence="1">
    <location>
        <begin position="1"/>
        <end position="74"/>
    </location>
</feature>
<dbReference type="AlphaFoldDB" id="A0AAV7VK04"/>
<evidence type="ECO:0000313" key="2">
    <source>
        <dbReference type="EMBL" id="KAJ1200364.1"/>
    </source>
</evidence>
<organism evidence="2 3">
    <name type="scientific">Pleurodeles waltl</name>
    <name type="common">Iberian ribbed newt</name>
    <dbReference type="NCBI Taxonomy" id="8319"/>
    <lineage>
        <taxon>Eukaryota</taxon>
        <taxon>Metazoa</taxon>
        <taxon>Chordata</taxon>
        <taxon>Craniata</taxon>
        <taxon>Vertebrata</taxon>
        <taxon>Euteleostomi</taxon>
        <taxon>Amphibia</taxon>
        <taxon>Batrachia</taxon>
        <taxon>Caudata</taxon>
        <taxon>Salamandroidea</taxon>
        <taxon>Salamandridae</taxon>
        <taxon>Pleurodelinae</taxon>
        <taxon>Pleurodeles</taxon>
    </lineage>
</organism>
<accession>A0AAV7VK04</accession>
<keyword evidence="3" id="KW-1185">Reference proteome</keyword>
<dbReference type="Proteomes" id="UP001066276">
    <property type="component" value="Chromosome 2_1"/>
</dbReference>
<proteinExistence type="predicted"/>
<sequence>MSARGPTLEATNYRRKRYAKIQRPGGRNGSGPGPEPLKLRENLREESCRPGRGSLRNGVPTSPGTLTDRSLGDS</sequence>
<dbReference type="EMBL" id="JANPWB010000003">
    <property type="protein sequence ID" value="KAJ1200364.1"/>
    <property type="molecule type" value="Genomic_DNA"/>
</dbReference>
<reference evidence="2" key="1">
    <citation type="journal article" date="2022" name="bioRxiv">
        <title>Sequencing and chromosome-scale assembly of the giantPleurodeles waltlgenome.</title>
        <authorList>
            <person name="Brown T."/>
            <person name="Elewa A."/>
            <person name="Iarovenko S."/>
            <person name="Subramanian E."/>
            <person name="Araus A.J."/>
            <person name="Petzold A."/>
            <person name="Susuki M."/>
            <person name="Suzuki K.-i.T."/>
            <person name="Hayashi T."/>
            <person name="Toyoda A."/>
            <person name="Oliveira C."/>
            <person name="Osipova E."/>
            <person name="Leigh N.D."/>
            <person name="Simon A."/>
            <person name="Yun M.H."/>
        </authorList>
    </citation>
    <scope>NUCLEOTIDE SEQUENCE</scope>
    <source>
        <strain evidence="2">20211129_DDA</strain>
        <tissue evidence="2">Liver</tissue>
    </source>
</reference>
<name>A0AAV7VK04_PLEWA</name>
<protein>
    <submittedName>
        <fullName evidence="2">Uncharacterized protein</fullName>
    </submittedName>
</protein>
<gene>
    <name evidence="2" type="ORF">NDU88_004188</name>
</gene>
<feature type="compositionally biased region" description="Polar residues" evidence="1">
    <location>
        <begin position="59"/>
        <end position="74"/>
    </location>
</feature>
<evidence type="ECO:0000256" key="1">
    <source>
        <dbReference type="SAM" id="MobiDB-lite"/>
    </source>
</evidence>
<feature type="compositionally biased region" description="Basic and acidic residues" evidence="1">
    <location>
        <begin position="37"/>
        <end position="49"/>
    </location>
</feature>
<comment type="caution">
    <text evidence="2">The sequence shown here is derived from an EMBL/GenBank/DDBJ whole genome shotgun (WGS) entry which is preliminary data.</text>
</comment>